<comment type="caution">
    <text evidence="2">The sequence shown here is derived from an EMBL/GenBank/DDBJ whole genome shotgun (WGS) entry which is preliminary data.</text>
</comment>
<dbReference type="Proteomes" id="UP000241769">
    <property type="component" value="Unassembled WGS sequence"/>
</dbReference>
<proteinExistence type="predicted"/>
<dbReference type="AlphaFoldDB" id="A0A2P6N684"/>
<organism evidence="2 3">
    <name type="scientific">Planoprotostelium fungivorum</name>
    <dbReference type="NCBI Taxonomy" id="1890364"/>
    <lineage>
        <taxon>Eukaryota</taxon>
        <taxon>Amoebozoa</taxon>
        <taxon>Evosea</taxon>
        <taxon>Variosea</taxon>
        <taxon>Cavosteliida</taxon>
        <taxon>Cavosteliaceae</taxon>
        <taxon>Planoprotostelium</taxon>
    </lineage>
</organism>
<evidence type="ECO:0000256" key="1">
    <source>
        <dbReference type="SAM" id="MobiDB-lite"/>
    </source>
</evidence>
<reference evidence="2 3" key="1">
    <citation type="journal article" date="2018" name="Genome Biol. Evol.">
        <title>Multiple Roots of Fruiting Body Formation in Amoebozoa.</title>
        <authorList>
            <person name="Hillmann F."/>
            <person name="Forbes G."/>
            <person name="Novohradska S."/>
            <person name="Ferling I."/>
            <person name="Riege K."/>
            <person name="Groth M."/>
            <person name="Westermann M."/>
            <person name="Marz M."/>
            <person name="Spaller T."/>
            <person name="Winckler T."/>
            <person name="Schaap P."/>
            <person name="Glockner G."/>
        </authorList>
    </citation>
    <scope>NUCLEOTIDE SEQUENCE [LARGE SCALE GENOMIC DNA]</scope>
    <source>
        <strain evidence="2 3">Jena</strain>
    </source>
</reference>
<evidence type="ECO:0000313" key="2">
    <source>
        <dbReference type="EMBL" id="PRP79464.1"/>
    </source>
</evidence>
<sequence length="140" mass="15921">MQPHIHQLTSTPNASSLTPVVWCIYCDSTHNAQIPETQTHIFIDCPAAKDIWNEQWKKTRTTLGLKHRLNIFQPTPDDKDPKYNPPWDPQYLGLVPKDVKTTPPPTTAESSEEFQTMGYLVLNSLRPKSGRAFLHKSGKL</sequence>
<dbReference type="InParanoid" id="A0A2P6N684"/>
<name>A0A2P6N684_9EUKA</name>
<dbReference type="EMBL" id="MDYQ01000183">
    <property type="protein sequence ID" value="PRP79464.1"/>
    <property type="molecule type" value="Genomic_DNA"/>
</dbReference>
<evidence type="ECO:0000313" key="3">
    <source>
        <dbReference type="Proteomes" id="UP000241769"/>
    </source>
</evidence>
<keyword evidence="3" id="KW-1185">Reference proteome</keyword>
<accession>A0A2P6N684</accession>
<protein>
    <submittedName>
        <fullName evidence="2">Uncharacterized protein</fullName>
    </submittedName>
</protein>
<feature type="region of interest" description="Disordered" evidence="1">
    <location>
        <begin position="74"/>
        <end position="112"/>
    </location>
</feature>
<gene>
    <name evidence="2" type="ORF">PROFUN_12590</name>
</gene>